<keyword evidence="5" id="KW-1185">Reference proteome</keyword>
<organism evidence="4 5">
    <name type="scientific">Phytohabitans houttuyneae</name>
    <dbReference type="NCBI Taxonomy" id="1076126"/>
    <lineage>
        <taxon>Bacteria</taxon>
        <taxon>Bacillati</taxon>
        <taxon>Actinomycetota</taxon>
        <taxon>Actinomycetes</taxon>
        <taxon>Micromonosporales</taxon>
        <taxon>Micromonosporaceae</taxon>
    </lineage>
</organism>
<gene>
    <name evidence="4" type="ORF">Phou_056960</name>
</gene>
<proteinExistence type="inferred from homology"/>
<dbReference type="InterPro" id="IPR023393">
    <property type="entry name" value="START-like_dom_sf"/>
</dbReference>
<dbReference type="EMBL" id="BLPF01000002">
    <property type="protein sequence ID" value="GFJ81516.1"/>
    <property type="molecule type" value="Genomic_DNA"/>
</dbReference>
<dbReference type="CDD" id="cd07814">
    <property type="entry name" value="SRPBCC_CalC_Aha1-like"/>
    <property type="match status" value="1"/>
</dbReference>
<dbReference type="InterPro" id="IPR013538">
    <property type="entry name" value="ASHA1/2-like_C"/>
</dbReference>
<evidence type="ECO:0000256" key="1">
    <source>
        <dbReference type="ARBA" id="ARBA00006817"/>
    </source>
</evidence>
<feature type="compositionally biased region" description="Polar residues" evidence="2">
    <location>
        <begin position="1"/>
        <end position="11"/>
    </location>
</feature>
<accession>A0A6V8KHP7</accession>
<comment type="caution">
    <text evidence="4">The sequence shown here is derived from an EMBL/GenBank/DDBJ whole genome shotgun (WGS) entry which is preliminary data.</text>
</comment>
<comment type="similarity">
    <text evidence="1">Belongs to the AHA1 family.</text>
</comment>
<feature type="region of interest" description="Disordered" evidence="2">
    <location>
        <begin position="1"/>
        <end position="21"/>
    </location>
</feature>
<evidence type="ECO:0000313" key="5">
    <source>
        <dbReference type="Proteomes" id="UP000482800"/>
    </source>
</evidence>
<reference evidence="4 5" key="2">
    <citation type="submission" date="2020-03" db="EMBL/GenBank/DDBJ databases">
        <authorList>
            <person name="Ichikawa N."/>
            <person name="Kimura A."/>
            <person name="Kitahashi Y."/>
            <person name="Uohara A."/>
        </authorList>
    </citation>
    <scope>NUCLEOTIDE SEQUENCE [LARGE SCALE GENOMIC DNA]</scope>
    <source>
        <strain evidence="4 5">NBRC 108639</strain>
    </source>
</reference>
<protein>
    <recommendedName>
        <fullName evidence="3">Activator of Hsp90 ATPase homologue 1/2-like C-terminal domain-containing protein</fullName>
    </recommendedName>
</protein>
<reference evidence="4 5" key="1">
    <citation type="submission" date="2020-03" db="EMBL/GenBank/DDBJ databases">
        <title>Whole genome shotgun sequence of Phytohabitans houttuyneae NBRC 108639.</title>
        <authorList>
            <person name="Komaki H."/>
            <person name="Tamura T."/>
        </authorList>
    </citation>
    <scope>NUCLEOTIDE SEQUENCE [LARGE SCALE GENOMIC DNA]</scope>
    <source>
        <strain evidence="4 5">NBRC 108639</strain>
    </source>
</reference>
<feature type="domain" description="Activator of Hsp90 ATPase homologue 1/2-like C-terminal" evidence="3">
    <location>
        <begin position="63"/>
        <end position="183"/>
    </location>
</feature>
<dbReference type="RefSeq" id="WP_173060847.1">
    <property type="nucleotide sequence ID" value="NZ_BAABGO010000023.1"/>
</dbReference>
<evidence type="ECO:0000259" key="3">
    <source>
        <dbReference type="Pfam" id="PF08327"/>
    </source>
</evidence>
<dbReference type="Proteomes" id="UP000482800">
    <property type="component" value="Unassembled WGS sequence"/>
</dbReference>
<evidence type="ECO:0000256" key="2">
    <source>
        <dbReference type="SAM" id="MobiDB-lite"/>
    </source>
</evidence>
<sequence>MSLDSVESTAPNLPHVDSWPDFSELKPEQAKAKFPPLNINPARSIVQDRWERLVAVAETPHDIQRVWEVLTGPDHVRHWLAVVRGTIAEVDAEFHYDFEDGEFFHCLTTEVEPPRGGTTASLSYFWRWVGVGPATRVRWDLAATADGTTRISATEESFNPPNDWRGWNGNGWPGILDQLAGYLRTGTTWRWPWRRMGPYVQIELESTPYDAWEMLSKPESLRYWLQRRYGSFATGDKLTLIMGDASGIVEMVVHQHVEPNQKFPSFLPWLEFGLKRASWPVELSGKLYIEHAGLNRALFQIFVDNWENLPADIQLEERKIIAGFFRDSMVRAQQMTGPRPAPSHPHGWS</sequence>
<dbReference type="AlphaFoldDB" id="A0A6V8KHP7"/>
<evidence type="ECO:0000313" key="4">
    <source>
        <dbReference type="EMBL" id="GFJ81516.1"/>
    </source>
</evidence>
<dbReference type="Pfam" id="PF08327">
    <property type="entry name" value="AHSA1"/>
    <property type="match status" value="1"/>
</dbReference>
<dbReference type="Gene3D" id="3.30.530.20">
    <property type="match status" value="1"/>
</dbReference>
<dbReference type="SUPFAM" id="SSF55961">
    <property type="entry name" value="Bet v1-like"/>
    <property type="match status" value="1"/>
</dbReference>
<name>A0A6V8KHP7_9ACTN</name>